<dbReference type="EMBL" id="PSNW01000003">
    <property type="protein sequence ID" value="PPE74642.1"/>
    <property type="molecule type" value="Genomic_DNA"/>
</dbReference>
<dbReference type="Gene3D" id="2.30.110.10">
    <property type="entry name" value="Electron Transport, Fmn-binding Protein, Chain A"/>
    <property type="match status" value="1"/>
</dbReference>
<dbReference type="PANTHER" id="PTHR42815">
    <property type="entry name" value="FAD-BINDING, PUTATIVE (AFU_ORTHOLOGUE AFUA_6G07600)-RELATED"/>
    <property type="match status" value="1"/>
</dbReference>
<evidence type="ECO:0000313" key="2">
    <source>
        <dbReference type="EMBL" id="PPE74642.1"/>
    </source>
</evidence>
<comment type="caution">
    <text evidence="2">The sequence shown here is derived from an EMBL/GenBank/DDBJ whole genome shotgun (WGS) entry which is preliminary data.</text>
</comment>
<gene>
    <name evidence="2" type="ORF">C3942_07725</name>
</gene>
<keyword evidence="3" id="KW-1185">Reference proteome</keyword>
<dbReference type="SUPFAM" id="SSF50475">
    <property type="entry name" value="FMN-binding split barrel"/>
    <property type="match status" value="1"/>
</dbReference>
<evidence type="ECO:0000313" key="3">
    <source>
        <dbReference type="Proteomes" id="UP000238220"/>
    </source>
</evidence>
<dbReference type="PANTHER" id="PTHR42815:SF2">
    <property type="entry name" value="FAD-BINDING, PUTATIVE (AFU_ORTHOLOGUE AFUA_6G07600)-RELATED"/>
    <property type="match status" value="1"/>
</dbReference>
<dbReference type="AlphaFoldDB" id="A0A2S5TI62"/>
<organism evidence="2 3">
    <name type="scientific">Solimonas fluminis</name>
    <dbReference type="NCBI Taxonomy" id="2086571"/>
    <lineage>
        <taxon>Bacteria</taxon>
        <taxon>Pseudomonadati</taxon>
        <taxon>Pseudomonadota</taxon>
        <taxon>Gammaproteobacteria</taxon>
        <taxon>Nevskiales</taxon>
        <taxon>Nevskiaceae</taxon>
        <taxon>Solimonas</taxon>
    </lineage>
</organism>
<dbReference type="Proteomes" id="UP000238220">
    <property type="component" value="Unassembled WGS sequence"/>
</dbReference>
<dbReference type="Pfam" id="PF01243">
    <property type="entry name" value="PNPOx_N"/>
    <property type="match status" value="1"/>
</dbReference>
<reference evidence="2 3" key="1">
    <citation type="submission" date="2018-02" db="EMBL/GenBank/DDBJ databases">
        <title>Genome sequencing of Solimonas sp. HR-BB.</title>
        <authorList>
            <person name="Lee Y."/>
            <person name="Jeon C.O."/>
        </authorList>
    </citation>
    <scope>NUCLEOTIDE SEQUENCE [LARGE SCALE GENOMIC DNA]</scope>
    <source>
        <strain evidence="2 3">HR-BB</strain>
    </source>
</reference>
<protein>
    <submittedName>
        <fullName evidence="2">Pyridoxamine 5-phosphate oxidase</fullName>
    </submittedName>
</protein>
<proteinExistence type="predicted"/>
<dbReference type="InterPro" id="IPR011576">
    <property type="entry name" value="Pyridox_Oxase_N"/>
</dbReference>
<sequence>MTERIETLPALEAVVGKVPGPRDLKVIDFLDAASRRWLQTSPLLFAACGDGRAIGITLGGGEPGFVQAPDAQRLRIPLALLDHPELAQPGLGFGGLFLSPSLCETLRVNGQVESVAEGFAGISVRECYLHCAKALMRSDFWKGEPGGDVPGEAPAFVDASRFMALATVDPQGWADVSPKGDPRGAMLQMRGGDAWFADRPGNRRVDSFRNILAQPQVAAAVLVPGSHRVVRLAGPARLTTDAAMRSLFTVAERLPKLATCVAQPRLELYDSAALARAQPWPAQPAAQDLDPAAIFKAHVLHSKSGGLMAGVARTALKLPGLMEKTLKDDYQKNLY</sequence>
<evidence type="ECO:0000259" key="1">
    <source>
        <dbReference type="Pfam" id="PF01243"/>
    </source>
</evidence>
<accession>A0A2S5TI62</accession>
<dbReference type="InterPro" id="IPR012349">
    <property type="entry name" value="Split_barrel_FMN-bd"/>
</dbReference>
<feature type="domain" description="Pyridoxamine 5'-phosphate oxidase N-terminal" evidence="1">
    <location>
        <begin position="152"/>
        <end position="248"/>
    </location>
</feature>
<dbReference type="RefSeq" id="WP_104229799.1">
    <property type="nucleotide sequence ID" value="NZ_PSNW01000003.1"/>
</dbReference>
<dbReference type="OrthoDB" id="9796486at2"/>
<name>A0A2S5TI62_9GAMM</name>